<dbReference type="RefSeq" id="WP_045935454.1">
    <property type="nucleotide sequence ID" value="NZ_KQ033885.1"/>
</dbReference>
<keyword evidence="2" id="KW-1185">Reference proteome</keyword>
<dbReference type="AlphaFoldDB" id="A0A0F4KU66"/>
<evidence type="ECO:0000313" key="1">
    <source>
        <dbReference type="EMBL" id="KJY50212.1"/>
    </source>
</evidence>
<name>A0A0F4KU66_9BIFI</name>
<reference evidence="1 2" key="1">
    <citation type="submission" date="2014-12" db="EMBL/GenBank/DDBJ databases">
        <title>Comparative genomics of the lactic acid bacteria isolated from the honey bee gut.</title>
        <authorList>
            <person name="Ellegaard K.M."/>
            <person name="Tamarit D."/>
            <person name="Javelind E."/>
            <person name="Olofsson T."/>
            <person name="Andersson S.G."/>
            <person name="Vasquez A."/>
        </authorList>
    </citation>
    <scope>NUCLEOTIDE SEQUENCE [LARGE SCALE GENOMIC DNA]</scope>
    <source>
        <strain evidence="1 2">Bin7</strain>
    </source>
</reference>
<comment type="caution">
    <text evidence="1">The sequence shown here is derived from an EMBL/GenBank/DDBJ whole genome shotgun (WGS) entry which is preliminary data.</text>
</comment>
<organism evidence="1 2">
    <name type="scientific">Bifidobacterium mellis</name>
    <dbReference type="NCBI Taxonomy" id="1293823"/>
    <lineage>
        <taxon>Bacteria</taxon>
        <taxon>Bacillati</taxon>
        <taxon>Actinomycetota</taxon>
        <taxon>Actinomycetes</taxon>
        <taxon>Bifidobacteriales</taxon>
        <taxon>Bifidobacteriaceae</taxon>
        <taxon>Bifidobacterium</taxon>
    </lineage>
</organism>
<dbReference type="EMBL" id="JWMF01000007">
    <property type="protein sequence ID" value="KJY50212.1"/>
    <property type="molecule type" value="Genomic_DNA"/>
</dbReference>
<dbReference type="PATRIC" id="fig|1684.5.peg.951"/>
<proteinExistence type="predicted"/>
<accession>A0A0F4KU66</accession>
<gene>
    <name evidence="1" type="ORF">JF70_09020</name>
</gene>
<evidence type="ECO:0008006" key="3">
    <source>
        <dbReference type="Google" id="ProtNLM"/>
    </source>
</evidence>
<evidence type="ECO:0000313" key="2">
    <source>
        <dbReference type="Proteomes" id="UP000033567"/>
    </source>
</evidence>
<dbReference type="Proteomes" id="UP000033567">
    <property type="component" value="Unassembled WGS sequence"/>
</dbReference>
<sequence>MNNKVAIVGRTLEVEPQGLDKMWSFKGKLVVPLEHVLGASEDPGILDDAKGLRAPGLHVPGKWAGTYIEHGEKTFWNVTRPESPIVIQLKDEHYDRLVLGVEQPRELVNQINVAITKQ</sequence>
<protein>
    <recommendedName>
        <fullName evidence="3">Bacterial Pleckstrin homology domain-containing protein</fullName>
    </recommendedName>
</protein>